<name>A0A8G1VU35_9EURO</name>
<dbReference type="EMBL" id="KZ824686">
    <property type="protein sequence ID" value="RAK72990.1"/>
    <property type="molecule type" value="Genomic_DNA"/>
</dbReference>
<dbReference type="Proteomes" id="UP000249789">
    <property type="component" value="Unassembled WGS sequence"/>
</dbReference>
<organism evidence="1 2">
    <name type="scientific">Aspergillus fijiensis CBS 313.89</name>
    <dbReference type="NCBI Taxonomy" id="1448319"/>
    <lineage>
        <taxon>Eukaryota</taxon>
        <taxon>Fungi</taxon>
        <taxon>Dikarya</taxon>
        <taxon>Ascomycota</taxon>
        <taxon>Pezizomycotina</taxon>
        <taxon>Eurotiomycetes</taxon>
        <taxon>Eurotiomycetidae</taxon>
        <taxon>Eurotiales</taxon>
        <taxon>Aspergillaceae</taxon>
        <taxon>Aspergillus</taxon>
    </lineage>
</organism>
<dbReference type="GeneID" id="63857406"/>
<dbReference type="VEuPathDB" id="FungiDB:BO72DRAFT_254965"/>
<reference evidence="1 2" key="1">
    <citation type="submission" date="2018-02" db="EMBL/GenBank/DDBJ databases">
        <title>The genomes of Aspergillus section Nigri reveals drivers in fungal speciation.</title>
        <authorList>
            <consortium name="DOE Joint Genome Institute"/>
            <person name="Vesth T.C."/>
            <person name="Nybo J."/>
            <person name="Theobald S."/>
            <person name="Brandl J."/>
            <person name="Frisvad J.C."/>
            <person name="Nielsen K.F."/>
            <person name="Lyhne E.K."/>
            <person name="Kogle M.E."/>
            <person name="Kuo A."/>
            <person name="Riley R."/>
            <person name="Clum A."/>
            <person name="Nolan M."/>
            <person name="Lipzen A."/>
            <person name="Salamov A."/>
            <person name="Henrissat B."/>
            <person name="Wiebenga A."/>
            <person name="De vries R.P."/>
            <person name="Grigoriev I.V."/>
            <person name="Mortensen U.H."/>
            <person name="Andersen M.R."/>
            <person name="Baker S.E."/>
        </authorList>
    </citation>
    <scope>NUCLEOTIDE SEQUENCE [LARGE SCALE GENOMIC DNA]</scope>
    <source>
        <strain evidence="1 2">CBS 313.89</strain>
    </source>
</reference>
<evidence type="ECO:0000313" key="1">
    <source>
        <dbReference type="EMBL" id="RAK72990.1"/>
    </source>
</evidence>
<dbReference type="AlphaFoldDB" id="A0A8G1VU35"/>
<accession>A0A8G1VU35</accession>
<evidence type="ECO:0000313" key="2">
    <source>
        <dbReference type="Proteomes" id="UP000249789"/>
    </source>
</evidence>
<protein>
    <submittedName>
        <fullName evidence="1">Uncharacterized protein</fullName>
    </submittedName>
</protein>
<proteinExistence type="predicted"/>
<keyword evidence="2" id="KW-1185">Reference proteome</keyword>
<gene>
    <name evidence="1" type="ORF">BO72DRAFT_254965</name>
</gene>
<sequence>MVVYWFTVYWAIRQHMRLLLCLVGSITRLTRRLTYPPDVTISYCERRPPPPLLPFLAVPKDWVRQMIFLHFTLILLYVHWTRPLSCQCVRCSFVFFVASFGAEQDRRAKQRSNPPSPQPQPLKTTMLWGYGVVRFPSCSCSCNMTLVIVRNFEHIDV</sequence>
<dbReference type="RefSeq" id="XP_040797000.1">
    <property type="nucleotide sequence ID" value="XM_040940073.1"/>
</dbReference>